<dbReference type="Pfam" id="PF02847">
    <property type="entry name" value="MA3"/>
    <property type="match status" value="1"/>
</dbReference>
<sequence>MEFPPGKEKDLCNMILDCCAQQRTYEKFYGLLAGRFALLKKEYMEAFEAIFCDQYETIHRLETNKLRNVAKMFAHLLYTDAIPWTVLENVVLSEEMTTSSSRIFVKVLFQELCEYMGLPRLNERLKDVTLQPFFEGLFPRDNPRNTRFAINFFTSIGLGGLTDELREYRKNAPQLIMAQRQCIESEKDDDSSSDSSSSSSSSDSSDSSSSSSSSDSSSSDSESSSESSSTDSSDSNSDQLHKKKDKKKLREIGHKERTGGKDVQEPRRDEDCSGRRSSRTNQDSSKHEMDESHGNPYCVNGTHRRGRGSAERSTCIDSEGHSSRRDKIRHTGDRLQHNDQDTRAKKPHSNEEGRDEDKGRNYYGGVREREREKHGNYHQDKFQRVRRQDFRDRSELERKGTSYRQEQDNNEGNGERNMEYRSRHENADRHRNRKQNTRKRGEEYDTDEELKGMQIDREVRKDKYSSSDSCSEDDTRKKHRSQRTMDKNEDTLRDQKRQRDVEGKKCNDFDERQKQKHRKRDDLVGNEESGTESEGRNKRRHRSGDREKSWQRETQKKKIDRERQHQVHSEDENRKPAKNKRYSMEKEGQSNVGRFREDKDVRKVSVRERDRREHSRKDKRDRPENDGGLRRDSRGRRERDDERKDTDHHDRRQSLEQSKLRCRDGSHEQDGDRRRPKERSIGQKHHKDRSRDRDDGSESPRRR</sequence>
<organism evidence="7 8">
    <name type="scientific">Eptatretus burgeri</name>
    <name type="common">Inshore hagfish</name>
    <dbReference type="NCBI Taxonomy" id="7764"/>
    <lineage>
        <taxon>Eukaryota</taxon>
        <taxon>Metazoa</taxon>
        <taxon>Chordata</taxon>
        <taxon>Craniata</taxon>
        <taxon>Vertebrata</taxon>
        <taxon>Cyclostomata</taxon>
        <taxon>Myxini</taxon>
        <taxon>Myxiniformes</taxon>
        <taxon>Myxinidae</taxon>
        <taxon>Eptatretinae</taxon>
        <taxon>Eptatretus</taxon>
    </lineage>
</organism>
<accession>A0A8C4QT82</accession>
<dbReference type="PANTHER" id="PTHR18034:SF3">
    <property type="entry name" value="PRE-MRNA-SPLICING FACTOR CWC22 HOMOLOG"/>
    <property type="match status" value="1"/>
</dbReference>
<keyword evidence="2" id="KW-0507">mRNA processing</keyword>
<feature type="compositionally biased region" description="Basic and acidic residues" evidence="5">
    <location>
        <begin position="582"/>
        <end position="681"/>
    </location>
</feature>
<proteinExistence type="predicted"/>
<keyword evidence="3" id="KW-0508">mRNA splicing</keyword>
<dbReference type="Ensembl" id="ENSEBUT00000020611.1">
    <property type="protein sequence ID" value="ENSEBUP00000020035.1"/>
    <property type="gene ID" value="ENSEBUG00000012446.1"/>
</dbReference>
<reference evidence="7" key="2">
    <citation type="submission" date="2025-09" db="UniProtKB">
        <authorList>
            <consortium name="Ensembl"/>
        </authorList>
    </citation>
    <scope>IDENTIFICATION</scope>
</reference>
<feature type="compositionally biased region" description="Basic and acidic residues" evidence="5">
    <location>
        <begin position="483"/>
        <end position="513"/>
    </location>
</feature>
<feature type="compositionally biased region" description="Basic and acidic residues" evidence="5">
    <location>
        <begin position="544"/>
        <end position="575"/>
    </location>
</feature>
<dbReference type="GO" id="GO:0003723">
    <property type="term" value="F:RNA binding"/>
    <property type="evidence" value="ECO:0007669"/>
    <property type="project" value="TreeGrafter"/>
</dbReference>
<evidence type="ECO:0000256" key="5">
    <source>
        <dbReference type="SAM" id="MobiDB-lite"/>
    </source>
</evidence>
<name>A0A8C4QT82_EPTBU</name>
<evidence type="ECO:0000256" key="4">
    <source>
        <dbReference type="ARBA" id="ARBA00023242"/>
    </source>
</evidence>
<feature type="compositionally biased region" description="Basic and acidic residues" evidence="5">
    <location>
        <begin position="284"/>
        <end position="293"/>
    </location>
</feature>
<evidence type="ECO:0000313" key="7">
    <source>
        <dbReference type="Ensembl" id="ENSEBUP00000020035.1"/>
    </source>
</evidence>
<evidence type="ECO:0000259" key="6">
    <source>
        <dbReference type="PROSITE" id="PS51366"/>
    </source>
</evidence>
<feature type="compositionally biased region" description="Basic and acidic residues" evidence="5">
    <location>
        <begin position="439"/>
        <end position="465"/>
    </location>
</feature>
<comment type="subcellular location">
    <subcellularLocation>
        <location evidence="1">Nucleus</location>
    </subcellularLocation>
</comment>
<dbReference type="InterPro" id="IPR003891">
    <property type="entry name" value="Initiation_fac_eIF4g_MI"/>
</dbReference>
<dbReference type="GeneTree" id="ENSGT00940000153458"/>
<evidence type="ECO:0000313" key="8">
    <source>
        <dbReference type="Proteomes" id="UP000694388"/>
    </source>
</evidence>
<protein>
    <submittedName>
        <fullName evidence="7">CWC22 spliceosome associated protein homolog</fullName>
    </submittedName>
</protein>
<evidence type="ECO:0000256" key="2">
    <source>
        <dbReference type="ARBA" id="ARBA00022664"/>
    </source>
</evidence>
<reference evidence="7" key="1">
    <citation type="submission" date="2025-08" db="UniProtKB">
        <authorList>
            <consortium name="Ensembl"/>
        </authorList>
    </citation>
    <scope>IDENTIFICATION</scope>
</reference>
<keyword evidence="8" id="KW-1185">Reference proteome</keyword>
<dbReference type="PANTHER" id="PTHR18034">
    <property type="entry name" value="CELL CYCLE CONTROL PROTEIN CWF22-RELATED"/>
    <property type="match status" value="1"/>
</dbReference>
<dbReference type="GO" id="GO:0071013">
    <property type="term" value="C:catalytic step 2 spliceosome"/>
    <property type="evidence" value="ECO:0007669"/>
    <property type="project" value="TreeGrafter"/>
</dbReference>
<dbReference type="AlphaFoldDB" id="A0A8C4QT82"/>
<feature type="compositionally biased region" description="Basic and acidic residues" evidence="5">
    <location>
        <begin position="318"/>
        <end position="400"/>
    </location>
</feature>
<feature type="compositionally biased region" description="Basic and acidic residues" evidence="5">
    <location>
        <begin position="248"/>
        <end position="274"/>
    </location>
</feature>
<feature type="domain" description="MI" evidence="6">
    <location>
        <begin position="1"/>
        <end position="92"/>
    </location>
</feature>
<dbReference type="GO" id="GO:0000398">
    <property type="term" value="P:mRNA splicing, via spliceosome"/>
    <property type="evidence" value="ECO:0007669"/>
    <property type="project" value="TreeGrafter"/>
</dbReference>
<feature type="compositionally biased region" description="Low complexity" evidence="5">
    <location>
        <begin position="193"/>
        <end position="238"/>
    </location>
</feature>
<feature type="compositionally biased region" description="Basic and acidic residues" evidence="5">
    <location>
        <begin position="413"/>
        <end position="429"/>
    </location>
</feature>
<feature type="compositionally biased region" description="Basic and acidic residues" evidence="5">
    <location>
        <begin position="689"/>
        <end position="703"/>
    </location>
</feature>
<evidence type="ECO:0000256" key="1">
    <source>
        <dbReference type="ARBA" id="ARBA00004123"/>
    </source>
</evidence>
<evidence type="ECO:0000256" key="3">
    <source>
        <dbReference type="ARBA" id="ARBA00023187"/>
    </source>
</evidence>
<dbReference type="PROSITE" id="PS51366">
    <property type="entry name" value="MI"/>
    <property type="match status" value="1"/>
</dbReference>
<dbReference type="InterPro" id="IPR050781">
    <property type="entry name" value="CWC22_splicing_factor"/>
</dbReference>
<dbReference type="Proteomes" id="UP000694388">
    <property type="component" value="Unplaced"/>
</dbReference>
<keyword evidence="4" id="KW-0539">Nucleus</keyword>
<feature type="region of interest" description="Disordered" evidence="5">
    <location>
        <begin position="183"/>
        <end position="703"/>
    </location>
</feature>